<organism evidence="2 3">
    <name type="scientific">Rhodophyticola porphyridii</name>
    <dbReference type="NCBI Taxonomy" id="1852017"/>
    <lineage>
        <taxon>Bacteria</taxon>
        <taxon>Pseudomonadati</taxon>
        <taxon>Pseudomonadota</taxon>
        <taxon>Alphaproteobacteria</taxon>
        <taxon>Rhodobacterales</taxon>
        <taxon>Roseobacteraceae</taxon>
        <taxon>Rhodophyticola</taxon>
    </lineage>
</organism>
<dbReference type="Gene3D" id="3.40.710.10">
    <property type="entry name" value="DD-peptidase/beta-lactamase superfamily"/>
    <property type="match status" value="1"/>
</dbReference>
<dbReference type="AlphaFoldDB" id="A0A3L9Y1P0"/>
<dbReference type="OrthoDB" id="119951at2"/>
<dbReference type="InterPro" id="IPR001466">
    <property type="entry name" value="Beta-lactam-related"/>
</dbReference>
<keyword evidence="3" id="KW-1185">Reference proteome</keyword>
<dbReference type="SUPFAM" id="SSF56601">
    <property type="entry name" value="beta-lactamase/transpeptidase-like"/>
    <property type="match status" value="1"/>
</dbReference>
<feature type="domain" description="Beta-lactamase-related" evidence="1">
    <location>
        <begin position="41"/>
        <end position="333"/>
    </location>
</feature>
<dbReference type="Proteomes" id="UP000281343">
    <property type="component" value="Unassembled WGS sequence"/>
</dbReference>
<dbReference type="GO" id="GO:0016787">
    <property type="term" value="F:hydrolase activity"/>
    <property type="evidence" value="ECO:0007669"/>
    <property type="project" value="UniProtKB-KW"/>
</dbReference>
<name>A0A3L9Y1P0_9RHOB</name>
<evidence type="ECO:0000259" key="1">
    <source>
        <dbReference type="Pfam" id="PF00144"/>
    </source>
</evidence>
<evidence type="ECO:0000313" key="2">
    <source>
        <dbReference type="EMBL" id="RMA42751.1"/>
    </source>
</evidence>
<sequence>MRPILADLIADFGQRFAFAGVGLRQGNRPPEIFTASAPGLGPWDEHAFLRVASISKIVTAQVLLSCLGPRFDADISAYLGWRLRHPEHPDLPVTVGQVLSHSGGLSDAGGYLIPPDMPLAEWMEGHAAWGAAPGSAFAYSNLGYILLAEAAVGADFGDAARAWMQSAGIEGGFNWSGIGARRNAMPCYRRTESGLEPRIDAVIAPHGVSAPTGLEVPRSTIRHAGAFGPQGGLRTSLCQCLRLADLIPGFDQIRLWRRTDGPTEGSPDVFQDYGAGLQFLDHPPGYPRPLVGHFASAYGFVGGVWHDAAVNLSFTYMLNGMPEEDGEEDDFHAEERALFAVLADLV</sequence>
<dbReference type="EMBL" id="RCNT01000003">
    <property type="protein sequence ID" value="RMA42751.1"/>
    <property type="molecule type" value="Genomic_DNA"/>
</dbReference>
<dbReference type="RefSeq" id="WP_121897536.1">
    <property type="nucleotide sequence ID" value="NZ_RCNT01000003.1"/>
</dbReference>
<dbReference type="Pfam" id="PF00144">
    <property type="entry name" value="Beta-lactamase"/>
    <property type="match status" value="1"/>
</dbReference>
<gene>
    <name evidence="2" type="ORF">D9R08_08195</name>
</gene>
<protein>
    <submittedName>
        <fullName evidence="2">Class A beta-lactamase-related serine hydrolase</fullName>
    </submittedName>
</protein>
<reference evidence="2 3" key="1">
    <citation type="submission" date="2018-10" db="EMBL/GenBank/DDBJ databases">
        <authorList>
            <person name="Jung H.S."/>
            <person name="Jeon C.O."/>
        </authorList>
    </citation>
    <scope>NUCLEOTIDE SEQUENCE [LARGE SCALE GENOMIC DNA]</scope>
    <source>
        <strain evidence="2 3">MA-7-27</strain>
    </source>
</reference>
<evidence type="ECO:0000313" key="3">
    <source>
        <dbReference type="Proteomes" id="UP000281343"/>
    </source>
</evidence>
<comment type="caution">
    <text evidence="2">The sequence shown here is derived from an EMBL/GenBank/DDBJ whole genome shotgun (WGS) entry which is preliminary data.</text>
</comment>
<accession>A0A3L9Y1P0</accession>
<dbReference type="InterPro" id="IPR012338">
    <property type="entry name" value="Beta-lactam/transpept-like"/>
</dbReference>
<keyword evidence="2" id="KW-0378">Hydrolase</keyword>
<proteinExistence type="predicted"/>